<dbReference type="AlphaFoldDB" id="A0A1L8QST1"/>
<proteinExistence type="predicted"/>
<protein>
    <recommendedName>
        <fullName evidence="5">Lipoprotein</fullName>
    </recommendedName>
</protein>
<evidence type="ECO:0000256" key="1">
    <source>
        <dbReference type="SAM" id="MobiDB-lite"/>
    </source>
</evidence>
<evidence type="ECO:0000313" key="3">
    <source>
        <dbReference type="EMBL" id="OJG10571.1"/>
    </source>
</evidence>
<name>A0A1L8QST1_9ENTE</name>
<dbReference type="EMBL" id="JXKD01000007">
    <property type="protein sequence ID" value="OJG10571.1"/>
    <property type="molecule type" value="Genomic_DNA"/>
</dbReference>
<dbReference type="STRING" id="328396.RU93_GL002087"/>
<organism evidence="3 4">
    <name type="scientific">Enterococcus aquimarinus</name>
    <dbReference type="NCBI Taxonomy" id="328396"/>
    <lineage>
        <taxon>Bacteria</taxon>
        <taxon>Bacillati</taxon>
        <taxon>Bacillota</taxon>
        <taxon>Bacilli</taxon>
        <taxon>Lactobacillales</taxon>
        <taxon>Enterococcaceae</taxon>
        <taxon>Enterococcus</taxon>
    </lineage>
</organism>
<comment type="caution">
    <text evidence="3">The sequence shown here is derived from an EMBL/GenBank/DDBJ whole genome shotgun (WGS) entry which is preliminary data.</text>
</comment>
<evidence type="ECO:0008006" key="5">
    <source>
        <dbReference type="Google" id="ProtNLM"/>
    </source>
</evidence>
<keyword evidence="4" id="KW-1185">Reference proteome</keyword>
<feature type="region of interest" description="Disordered" evidence="1">
    <location>
        <begin position="40"/>
        <end position="60"/>
    </location>
</feature>
<keyword evidence="2" id="KW-0732">Signal</keyword>
<gene>
    <name evidence="3" type="ORF">RU93_GL002087</name>
</gene>
<evidence type="ECO:0000313" key="4">
    <source>
        <dbReference type="Proteomes" id="UP000182149"/>
    </source>
</evidence>
<feature type="compositionally biased region" description="Low complexity" evidence="1">
    <location>
        <begin position="40"/>
        <end position="59"/>
    </location>
</feature>
<dbReference type="Proteomes" id="UP000182149">
    <property type="component" value="Unassembled WGS sequence"/>
</dbReference>
<feature type="chain" id="PRO_5039079075" description="Lipoprotein" evidence="2">
    <location>
        <begin position="36"/>
        <end position="206"/>
    </location>
</feature>
<evidence type="ECO:0000256" key="2">
    <source>
        <dbReference type="SAM" id="SignalP"/>
    </source>
</evidence>
<reference evidence="3 4" key="1">
    <citation type="submission" date="2014-12" db="EMBL/GenBank/DDBJ databases">
        <title>Draft genome sequences of 29 type strains of Enterococci.</title>
        <authorList>
            <person name="Zhong Z."/>
            <person name="Sun Z."/>
            <person name="Liu W."/>
            <person name="Zhang W."/>
            <person name="Zhang H."/>
        </authorList>
    </citation>
    <scope>NUCLEOTIDE SEQUENCE [LARGE SCALE GENOMIC DNA]</scope>
    <source>
        <strain evidence="3 4">DSM 17690</strain>
    </source>
</reference>
<accession>A0A1L8QST1</accession>
<sequence>MSEVKKQKNCGGFIMKSLKFATLATTVLLSGGLLAACSSDNATESSTSTPESSVASTTEDVVTSASISDSPEVIANALSADGTWIAAATADLTFDQDLVVDGEFHDKDDASAAIYRKLALHTQDDKFNILENFTLTAPKVIVNSENFTVFYGTIKGDIEVNANGFSLIGTKVDGNITFTKEEYKESADLDKDGKGATVTGEITVAE</sequence>
<feature type="signal peptide" evidence="2">
    <location>
        <begin position="1"/>
        <end position="35"/>
    </location>
</feature>